<evidence type="ECO:0000256" key="7">
    <source>
        <dbReference type="SAM" id="Phobius"/>
    </source>
</evidence>
<keyword evidence="4 7" id="KW-1133">Transmembrane helix</keyword>
<feature type="transmembrane region" description="Helical" evidence="7">
    <location>
        <begin position="120"/>
        <end position="138"/>
    </location>
</feature>
<dbReference type="KEGG" id="acan:ACA1_037730"/>
<feature type="region of interest" description="Disordered" evidence="6">
    <location>
        <begin position="144"/>
        <end position="165"/>
    </location>
</feature>
<feature type="transmembrane region" description="Helical" evidence="7">
    <location>
        <begin position="430"/>
        <end position="449"/>
    </location>
</feature>
<feature type="transmembrane region" description="Helical" evidence="7">
    <location>
        <begin position="398"/>
        <end position="418"/>
    </location>
</feature>
<keyword evidence="9" id="KW-1185">Reference proteome</keyword>
<feature type="transmembrane region" description="Helical" evidence="7">
    <location>
        <begin position="31"/>
        <end position="51"/>
    </location>
</feature>
<reference evidence="8 9" key="1">
    <citation type="journal article" date="2013" name="Genome Biol.">
        <title>Genome of Acanthamoeba castellanii highlights extensive lateral gene transfer and early evolution of tyrosine kinase signaling.</title>
        <authorList>
            <person name="Clarke M."/>
            <person name="Lohan A.J."/>
            <person name="Liu B."/>
            <person name="Lagkouvardos I."/>
            <person name="Roy S."/>
            <person name="Zafar N."/>
            <person name="Bertelli C."/>
            <person name="Schilde C."/>
            <person name="Kianianmomeni A."/>
            <person name="Burglin T.R."/>
            <person name="Frech C."/>
            <person name="Turcotte B."/>
            <person name="Kopec K.O."/>
            <person name="Synnott J.M."/>
            <person name="Choo C."/>
            <person name="Paponov I."/>
            <person name="Finkler A."/>
            <person name="Soon Heng Tan C."/>
            <person name="Hutchins A.P."/>
            <person name="Weinmeier T."/>
            <person name="Rattei T."/>
            <person name="Chu J.S."/>
            <person name="Gimenez G."/>
            <person name="Irimia M."/>
            <person name="Rigden D.J."/>
            <person name="Fitzpatrick D.A."/>
            <person name="Lorenzo-Morales J."/>
            <person name="Bateman A."/>
            <person name="Chiu C.H."/>
            <person name="Tang P."/>
            <person name="Hegemann P."/>
            <person name="Fromm H."/>
            <person name="Raoult D."/>
            <person name="Greub G."/>
            <person name="Miranda-Saavedra D."/>
            <person name="Chen N."/>
            <person name="Nash P."/>
            <person name="Ginger M.L."/>
            <person name="Horn M."/>
            <person name="Schaap P."/>
            <person name="Caler L."/>
            <person name="Loftus B."/>
        </authorList>
    </citation>
    <scope>NUCLEOTIDE SEQUENCE [LARGE SCALE GENOMIC DNA]</scope>
    <source>
        <strain evidence="8 9">Neff</strain>
    </source>
</reference>
<feature type="transmembrane region" description="Helical" evidence="7">
    <location>
        <begin position="88"/>
        <end position="108"/>
    </location>
</feature>
<proteinExistence type="inferred from homology"/>
<evidence type="ECO:0000256" key="1">
    <source>
        <dbReference type="ARBA" id="ARBA00004141"/>
    </source>
</evidence>
<feature type="transmembrane region" description="Helical" evidence="7">
    <location>
        <begin position="372"/>
        <end position="392"/>
    </location>
</feature>
<feature type="transmembrane region" description="Helical" evidence="7">
    <location>
        <begin position="301"/>
        <end position="317"/>
    </location>
</feature>
<feature type="region of interest" description="Disordered" evidence="6">
    <location>
        <begin position="177"/>
        <end position="201"/>
    </location>
</feature>
<dbReference type="RefSeq" id="XP_004335614.1">
    <property type="nucleotide sequence ID" value="XM_004335566.1"/>
</dbReference>
<evidence type="ECO:0000313" key="8">
    <source>
        <dbReference type="EMBL" id="ELR13601.1"/>
    </source>
</evidence>
<dbReference type="OMA" id="VEGGHKC"/>
<evidence type="ECO:0000256" key="4">
    <source>
        <dbReference type="ARBA" id="ARBA00022989"/>
    </source>
</evidence>
<dbReference type="Pfam" id="PF07857">
    <property type="entry name" value="TMEM144"/>
    <property type="match status" value="2"/>
</dbReference>
<dbReference type="VEuPathDB" id="AmoebaDB:ACA1_037730"/>
<dbReference type="InterPro" id="IPR010651">
    <property type="entry name" value="Sugar_transport"/>
</dbReference>
<protein>
    <submittedName>
        <fullName evidence="8">Transmembrane protein, putative</fullName>
    </submittedName>
</protein>
<gene>
    <name evidence="8" type="ORF">ACA1_037730</name>
</gene>
<evidence type="ECO:0000256" key="3">
    <source>
        <dbReference type="ARBA" id="ARBA00022692"/>
    </source>
</evidence>
<name>L8GN13_ACACF</name>
<comment type="subcellular location">
    <subcellularLocation>
        <location evidence="1">Membrane</location>
        <topology evidence="1">Multi-pass membrane protein</topology>
    </subcellularLocation>
</comment>
<organism evidence="8 9">
    <name type="scientific">Acanthamoeba castellanii (strain ATCC 30010 / Neff)</name>
    <dbReference type="NCBI Taxonomy" id="1257118"/>
    <lineage>
        <taxon>Eukaryota</taxon>
        <taxon>Amoebozoa</taxon>
        <taxon>Discosea</taxon>
        <taxon>Longamoebia</taxon>
        <taxon>Centramoebida</taxon>
        <taxon>Acanthamoebidae</taxon>
        <taxon>Acanthamoeba</taxon>
    </lineage>
</organism>
<feature type="compositionally biased region" description="Basic and acidic residues" evidence="6">
    <location>
        <begin position="154"/>
        <end position="165"/>
    </location>
</feature>
<dbReference type="SUPFAM" id="SSF103473">
    <property type="entry name" value="MFS general substrate transporter"/>
    <property type="match status" value="1"/>
</dbReference>
<dbReference type="AlphaFoldDB" id="L8GN13"/>
<dbReference type="InterPro" id="IPR012435">
    <property type="entry name" value="TMEM144"/>
</dbReference>
<keyword evidence="3 7" id="KW-0812">Transmembrane</keyword>
<evidence type="ECO:0000256" key="2">
    <source>
        <dbReference type="ARBA" id="ARBA00005731"/>
    </source>
</evidence>
<dbReference type="InterPro" id="IPR036259">
    <property type="entry name" value="MFS_trans_sf"/>
</dbReference>
<dbReference type="PANTHER" id="PTHR16119:SF17">
    <property type="entry name" value="TRANSMEMBRANE PROTEIN 144"/>
    <property type="match status" value="1"/>
</dbReference>
<sequence length="451" mass="49054">MWVEFGCVGASAVLWGSTFVPTKEFPVGDGFYYQWIMALGIWLVGLIANLVLDSPPFQPIAMLGGVVWATGNLMTVPIVRLIGLGQGILLWGTACLVMGWASGAFGLFGLHQQTVSWPGLNYIGVATAVLSGVCFVMIKPTDEGAAQGGPPHPADSERQQDPEEARPLLPSKALLGRLPSGLPKSPAESQHLRSHRREESEMASFGLMLHEETEPGDVMYQSKAKEVAAGGDGGGGRRPMSLRRRFLHFVHMEDHEDLRHVMMHYFHLDALSLRSADATRKHCLPVTLFHLDTMPSAQKRILGVVMALAAGALYGVAFNPTQWLIDNRPDGPRQAIYYLYSHICGILLTSTAYFVVYGVLTRNHPQVYPQVTLPAILSGVMWALAQLCFFVATTGLGMVITMPITTVGPGVVASLWSVFVFHEIQGRRNYLTLVVAIGVSVCAIAMIALSF</sequence>
<comment type="similarity">
    <text evidence="2">Belongs to the TMEM144 family.</text>
</comment>
<evidence type="ECO:0000256" key="6">
    <source>
        <dbReference type="SAM" id="MobiDB-lite"/>
    </source>
</evidence>
<accession>L8GN13</accession>
<dbReference type="GeneID" id="14914220"/>
<keyword evidence="5 7" id="KW-0472">Membrane</keyword>
<dbReference type="GO" id="GO:0016020">
    <property type="term" value="C:membrane"/>
    <property type="evidence" value="ECO:0007669"/>
    <property type="project" value="UniProtKB-SubCell"/>
</dbReference>
<evidence type="ECO:0000313" key="9">
    <source>
        <dbReference type="Proteomes" id="UP000011083"/>
    </source>
</evidence>
<feature type="transmembrane region" description="Helical" evidence="7">
    <location>
        <begin position="337"/>
        <end position="360"/>
    </location>
</feature>
<dbReference type="PANTHER" id="PTHR16119">
    <property type="entry name" value="TRANSMEMBRANE PROTEIN 144"/>
    <property type="match status" value="1"/>
</dbReference>
<dbReference type="Proteomes" id="UP000011083">
    <property type="component" value="Unassembled WGS sequence"/>
</dbReference>
<dbReference type="GO" id="GO:0015144">
    <property type="term" value="F:carbohydrate transmembrane transporter activity"/>
    <property type="evidence" value="ECO:0007669"/>
    <property type="project" value="InterPro"/>
</dbReference>
<dbReference type="EMBL" id="KB008087">
    <property type="protein sequence ID" value="ELR13601.1"/>
    <property type="molecule type" value="Genomic_DNA"/>
</dbReference>
<dbReference type="OrthoDB" id="426527at2759"/>
<evidence type="ECO:0000256" key="5">
    <source>
        <dbReference type="ARBA" id="ARBA00023136"/>
    </source>
</evidence>